<name>A0ABQ0BUH0_9FIRM</name>
<comment type="caution">
    <text evidence="1">The sequence shown here is derived from an EMBL/GenBank/DDBJ whole genome shotgun (WGS) entry which is preliminary data.</text>
</comment>
<evidence type="ECO:0000313" key="1">
    <source>
        <dbReference type="EMBL" id="GAA6500184.1"/>
    </source>
</evidence>
<proteinExistence type="predicted"/>
<dbReference type="EMBL" id="BAABZQ010000001">
    <property type="protein sequence ID" value="GAA6500184.1"/>
    <property type="molecule type" value="Genomic_DNA"/>
</dbReference>
<evidence type="ECO:0000313" key="2">
    <source>
        <dbReference type="Proteomes" id="UP001600941"/>
    </source>
</evidence>
<sequence>MEDAFLFWRIHICLGMETNYLYCDVICGEGNQLVIDDLQMKKMNLNFERI</sequence>
<accession>A0ABQ0BUH0</accession>
<keyword evidence="2" id="KW-1185">Reference proteome</keyword>
<reference evidence="1 2" key="1">
    <citation type="submission" date="2024-04" db="EMBL/GenBank/DDBJ databases">
        <title>Defined microbial consortia suppress multidrug-resistant proinflammatory Enterobacteriaceae via ecological control.</title>
        <authorList>
            <person name="Furuichi M."/>
            <person name="Kawaguchi T."/>
            <person name="Pust M."/>
            <person name="Yasuma K."/>
            <person name="Plichta D."/>
            <person name="Hasegawa N."/>
            <person name="Ohya T."/>
            <person name="Bhattarai S."/>
            <person name="Sasajima S."/>
            <person name="Aoto Y."/>
            <person name="Tuganbaev T."/>
            <person name="Yaginuma M."/>
            <person name="Ueda M."/>
            <person name="Okahashi N."/>
            <person name="Amafuji K."/>
            <person name="Kiridooshi Y."/>
            <person name="Sugita K."/>
            <person name="Strazar M."/>
            <person name="Skelly A."/>
            <person name="Suda W."/>
            <person name="Hattori M."/>
            <person name="Nakamoto N."/>
            <person name="Caballero S."/>
            <person name="Norman J."/>
            <person name="Olle B."/>
            <person name="Tanoue T."/>
            <person name="Arita M."/>
            <person name="Bucci V."/>
            <person name="Atarashi K."/>
            <person name="Xavier R."/>
            <person name="Honda K."/>
        </authorList>
    </citation>
    <scope>NUCLEOTIDE SEQUENCE [LARGE SCALE GENOMIC DNA]</scope>
    <source>
        <strain evidence="2">k34-0107-D12</strain>
    </source>
</reference>
<gene>
    <name evidence="1" type="ORF">K340107D12_30000</name>
</gene>
<protein>
    <submittedName>
        <fullName evidence="1">Uncharacterized protein</fullName>
    </submittedName>
</protein>
<organism evidence="1 2">
    <name type="scientific">Blautia parvula</name>
    <dbReference type="NCBI Taxonomy" id="2877527"/>
    <lineage>
        <taxon>Bacteria</taxon>
        <taxon>Bacillati</taxon>
        <taxon>Bacillota</taxon>
        <taxon>Clostridia</taxon>
        <taxon>Lachnospirales</taxon>
        <taxon>Lachnospiraceae</taxon>
        <taxon>Blautia</taxon>
    </lineage>
</organism>
<dbReference type="Proteomes" id="UP001600941">
    <property type="component" value="Unassembled WGS sequence"/>
</dbReference>